<name>A0ABS6FTW0_9BACL</name>
<accession>A0ABS6FTW0</accession>
<sequence>MGTSKKNINRDVKKLLQQLGKQDIKKSIPQATSLVLDEQRITKELNKDSFKVLLQQGITGINSMKSEGQFGGISYDEIQSNERIFNEFLEKLIELAEEEFKDEFSELLLQAFRLAITTILKENIDIDGFISEFTYYLIYLIVQTELIEVFSDVYLEIPHDEINLLIKIQARKIVSEELTSLIKGYLSSKISLKELITSVVKRAEAIEFGEF</sequence>
<evidence type="ECO:0000313" key="2">
    <source>
        <dbReference type="Proteomes" id="UP000743001"/>
    </source>
</evidence>
<organism evidence="1 2">
    <name type="scientific">Paenibacillus brevis</name>
    <dbReference type="NCBI Taxonomy" id="2841508"/>
    <lineage>
        <taxon>Bacteria</taxon>
        <taxon>Bacillati</taxon>
        <taxon>Bacillota</taxon>
        <taxon>Bacilli</taxon>
        <taxon>Bacillales</taxon>
        <taxon>Paenibacillaceae</taxon>
        <taxon>Paenibacillus</taxon>
    </lineage>
</organism>
<gene>
    <name evidence="1" type="ORF">KQJ23_17635</name>
</gene>
<proteinExistence type="predicted"/>
<dbReference type="EMBL" id="JAHLQJ010000016">
    <property type="protein sequence ID" value="MBU5673658.1"/>
    <property type="molecule type" value="Genomic_DNA"/>
</dbReference>
<dbReference type="Proteomes" id="UP000743001">
    <property type="component" value="Unassembled WGS sequence"/>
</dbReference>
<comment type="caution">
    <text evidence="1">The sequence shown here is derived from an EMBL/GenBank/DDBJ whole genome shotgun (WGS) entry which is preliminary data.</text>
</comment>
<keyword evidence="2" id="KW-1185">Reference proteome</keyword>
<reference evidence="1 2" key="1">
    <citation type="submission" date="2021-06" db="EMBL/GenBank/DDBJ databases">
        <authorList>
            <person name="Sun Q."/>
            <person name="Li D."/>
        </authorList>
    </citation>
    <scope>NUCLEOTIDE SEQUENCE [LARGE SCALE GENOMIC DNA]</scope>
    <source>
        <strain evidence="1 2">MSJ-6</strain>
    </source>
</reference>
<dbReference type="RefSeq" id="WP_216480249.1">
    <property type="nucleotide sequence ID" value="NZ_JAHLQJ010000016.1"/>
</dbReference>
<evidence type="ECO:0000313" key="1">
    <source>
        <dbReference type="EMBL" id="MBU5673658.1"/>
    </source>
</evidence>
<protein>
    <submittedName>
        <fullName evidence="1">Uncharacterized protein</fullName>
    </submittedName>
</protein>